<organism evidence="1 2">
    <name type="scientific">Yersinia bercovieri</name>
    <dbReference type="NCBI Taxonomy" id="634"/>
    <lineage>
        <taxon>Bacteria</taxon>
        <taxon>Pseudomonadati</taxon>
        <taxon>Pseudomonadota</taxon>
        <taxon>Gammaproteobacteria</taxon>
        <taxon>Enterobacterales</taxon>
        <taxon>Yersiniaceae</taxon>
        <taxon>Yersinia</taxon>
    </lineage>
</organism>
<reference evidence="1 2" key="1">
    <citation type="submission" date="2017-10" db="EMBL/GenBank/DDBJ databases">
        <authorList>
            <person name="Banno H."/>
            <person name="Chua N.-H."/>
        </authorList>
    </citation>
    <scope>NUCLEOTIDE SEQUENCE [LARGE SCALE GENOMIC DNA]</scope>
    <source>
        <strain evidence="1 2">SCPM-O-B-7607</strain>
    </source>
</reference>
<dbReference type="Proteomes" id="UP000229378">
    <property type="component" value="Unassembled WGS sequence"/>
</dbReference>
<evidence type="ECO:0000313" key="2">
    <source>
        <dbReference type="Proteomes" id="UP000229378"/>
    </source>
</evidence>
<evidence type="ECO:0000313" key="1">
    <source>
        <dbReference type="EMBL" id="PHZ26651.1"/>
    </source>
</evidence>
<dbReference type="SUPFAM" id="SSF102114">
    <property type="entry name" value="Radical SAM enzymes"/>
    <property type="match status" value="1"/>
</dbReference>
<gene>
    <name evidence="1" type="ORF">CS533_15305</name>
</gene>
<comment type="caution">
    <text evidence="1">The sequence shown here is derived from an EMBL/GenBank/DDBJ whole genome shotgun (WGS) entry which is preliminary data.</text>
</comment>
<dbReference type="InterPro" id="IPR058240">
    <property type="entry name" value="rSAM_sf"/>
</dbReference>
<accession>A0A2G4U016</accession>
<evidence type="ECO:0008006" key="3">
    <source>
        <dbReference type="Google" id="ProtNLM"/>
    </source>
</evidence>
<sequence>MPWRDSQQLPAESLQDSWQSLLQKRLPRNKRLLYLHIPFCATHCTFCGFYQNPLQPESTARYTDYLLRELSMEANSPLLQSEAHGLVIRADVALHLSQMAEDTATYHQIYALVEPGLVRKLKIN</sequence>
<dbReference type="EMBL" id="PEHN01000017">
    <property type="protein sequence ID" value="PHZ26651.1"/>
    <property type="molecule type" value="Genomic_DNA"/>
</dbReference>
<dbReference type="AlphaFoldDB" id="A0A2G4U016"/>
<protein>
    <recommendedName>
        <fullName evidence="3">Coproporphyrinogen III oxidase</fullName>
    </recommendedName>
</protein>
<name>A0A2G4U016_YERBE</name>
<proteinExistence type="predicted"/>